<feature type="domain" description="DUF5666" evidence="3">
    <location>
        <begin position="119"/>
        <end position="179"/>
    </location>
</feature>
<dbReference type="EMBL" id="PIPJ01000004">
    <property type="protein sequence ID" value="RUO20903.1"/>
    <property type="molecule type" value="Genomic_DNA"/>
</dbReference>
<comment type="caution">
    <text evidence="4">The sequence shown here is derived from an EMBL/GenBank/DDBJ whole genome shotgun (WGS) entry which is preliminary data.</text>
</comment>
<accession>A0A432VWH6</accession>
<dbReference type="OrthoDB" id="5622949at2"/>
<feature type="domain" description="DUF5666" evidence="3">
    <location>
        <begin position="502"/>
        <end position="560"/>
    </location>
</feature>
<feature type="domain" description="DUF5666" evidence="3">
    <location>
        <begin position="418"/>
        <end position="484"/>
    </location>
</feature>
<dbReference type="RefSeq" id="WP_126767151.1">
    <property type="nucleotide sequence ID" value="NZ_PIPJ01000004.1"/>
</dbReference>
<name>A0A432VWH6_9GAMM</name>
<keyword evidence="5" id="KW-1185">Reference proteome</keyword>
<protein>
    <recommendedName>
        <fullName evidence="3">DUF5666 domain-containing protein</fullName>
    </recommendedName>
</protein>
<feature type="domain" description="DUF5666" evidence="3">
    <location>
        <begin position="337"/>
        <end position="405"/>
    </location>
</feature>
<feature type="domain" description="DUF5666" evidence="3">
    <location>
        <begin position="189"/>
        <end position="250"/>
    </location>
</feature>
<dbReference type="Pfam" id="PF18914">
    <property type="entry name" value="DUF5666"/>
    <property type="match status" value="6"/>
</dbReference>
<gene>
    <name evidence="4" type="ORF">CWE08_07315</name>
</gene>
<feature type="signal peptide" evidence="2">
    <location>
        <begin position="1"/>
        <end position="20"/>
    </location>
</feature>
<organism evidence="4 5">
    <name type="scientific">Aliidiomarina iranensis</name>
    <dbReference type="NCBI Taxonomy" id="1434071"/>
    <lineage>
        <taxon>Bacteria</taxon>
        <taxon>Pseudomonadati</taxon>
        <taxon>Pseudomonadota</taxon>
        <taxon>Gammaproteobacteria</taxon>
        <taxon>Alteromonadales</taxon>
        <taxon>Idiomarinaceae</taxon>
        <taxon>Aliidiomarina</taxon>
    </lineage>
</organism>
<feature type="domain" description="DUF5666" evidence="3">
    <location>
        <begin position="268"/>
        <end position="326"/>
    </location>
</feature>
<dbReference type="PROSITE" id="PS51257">
    <property type="entry name" value="PROKAR_LIPOPROTEIN"/>
    <property type="match status" value="1"/>
</dbReference>
<sequence>MRYVKPLITLALAAALSACGGGSSSETSTPNPDTGSGGGGGDPVATTTVISEGVITGFGSVYVNGQRYRSENAVISIAGVPAADEAQLKVGMVVKVSASSSDDGEDPEASEISYEEHLQGPISFIDKSTQVITVLGQRIVYDDLTKFDDTNIDMLSVNDFIEVSGYQDQDGDFYATLIELEDDQEIKVRGEVASLDTEAGTFVINGLTIDYNTALFDDMSASDLIDGFFVKVEGTDFDGDTQTLVAESIENKNDNDIDADIDEVKAAGIVRDYDAEAGTFRLNRFTVVVNDATEFDDGTIETLANGVIVKVEGEYVDGQLVAEEVEFKAQKSDTKTEGQVTDINTDARSFTVNGLVFTVNQNTRYEDDSELDDRQFNFDKIQVNDWLEVAAATNDAGEFIALKVERIDEDDFEGEVKGVARDVTETGMFVAGVAVTFTEGTHFDTEEDRITLEEFLTLIDEENVVLVEVEGEYESGVLVAKEVEIEMPSDGNDDNLGRVEFEGSVEAIEGNSVFVVGNELRFNDQSDLEINDQEVTVEEFIAALSVGSVIEVEGVWRDNSYIMVLEAELETDDDDNDD</sequence>
<evidence type="ECO:0000313" key="5">
    <source>
        <dbReference type="Proteomes" id="UP000288395"/>
    </source>
</evidence>
<evidence type="ECO:0000259" key="3">
    <source>
        <dbReference type="Pfam" id="PF18914"/>
    </source>
</evidence>
<proteinExistence type="predicted"/>
<feature type="chain" id="PRO_5019209433" description="DUF5666 domain-containing protein" evidence="2">
    <location>
        <begin position="21"/>
        <end position="578"/>
    </location>
</feature>
<feature type="compositionally biased region" description="Low complexity" evidence="1">
    <location>
        <begin position="21"/>
        <end position="34"/>
    </location>
</feature>
<feature type="region of interest" description="Disordered" evidence="1">
    <location>
        <begin position="21"/>
        <end position="45"/>
    </location>
</feature>
<reference evidence="5" key="1">
    <citation type="journal article" date="2018" name="Front. Microbiol.">
        <title>Genome-Based Analysis Reveals the Taxonomy and Diversity of the Family Idiomarinaceae.</title>
        <authorList>
            <person name="Liu Y."/>
            <person name="Lai Q."/>
            <person name="Shao Z."/>
        </authorList>
    </citation>
    <scope>NUCLEOTIDE SEQUENCE [LARGE SCALE GENOMIC DNA]</scope>
    <source>
        <strain evidence="5">GBPy7</strain>
    </source>
</reference>
<evidence type="ECO:0000256" key="1">
    <source>
        <dbReference type="SAM" id="MobiDB-lite"/>
    </source>
</evidence>
<evidence type="ECO:0000313" key="4">
    <source>
        <dbReference type="EMBL" id="RUO20903.1"/>
    </source>
</evidence>
<dbReference type="Proteomes" id="UP000288395">
    <property type="component" value="Unassembled WGS sequence"/>
</dbReference>
<evidence type="ECO:0000256" key="2">
    <source>
        <dbReference type="SAM" id="SignalP"/>
    </source>
</evidence>
<keyword evidence="2" id="KW-0732">Signal</keyword>
<dbReference type="InterPro" id="IPR043724">
    <property type="entry name" value="DUF5666"/>
</dbReference>
<dbReference type="AlphaFoldDB" id="A0A432VWH6"/>